<dbReference type="Gene3D" id="3.40.50.300">
    <property type="entry name" value="P-loop containing nucleotide triphosphate hydrolases"/>
    <property type="match status" value="1"/>
</dbReference>
<dbReference type="InParanoid" id="A0A3N4LP45"/>
<name>A0A3N4LP45_9PEZI</name>
<dbReference type="AlphaFoldDB" id="A0A3N4LP45"/>
<evidence type="ECO:0000313" key="3">
    <source>
        <dbReference type="EMBL" id="RPB24586.1"/>
    </source>
</evidence>
<dbReference type="Proteomes" id="UP000267821">
    <property type="component" value="Unassembled WGS sequence"/>
</dbReference>
<dbReference type="PANTHER" id="PTHR32046">
    <property type="entry name" value="G DOMAIN-CONTAINING PROTEIN"/>
    <property type="match status" value="1"/>
</dbReference>
<dbReference type="InterPro" id="IPR027417">
    <property type="entry name" value="P-loop_NTPase"/>
</dbReference>
<dbReference type="Pfam" id="PF01926">
    <property type="entry name" value="MMR_HSR1"/>
    <property type="match status" value="1"/>
</dbReference>
<accession>A0A3N4LP45</accession>
<dbReference type="SUPFAM" id="SSF52540">
    <property type="entry name" value="P-loop containing nucleoside triphosphate hydrolases"/>
    <property type="match status" value="1"/>
</dbReference>
<evidence type="ECO:0000313" key="4">
    <source>
        <dbReference type="Proteomes" id="UP000267821"/>
    </source>
</evidence>
<evidence type="ECO:0000259" key="2">
    <source>
        <dbReference type="Pfam" id="PF01926"/>
    </source>
</evidence>
<reference evidence="3 4" key="1">
    <citation type="journal article" date="2018" name="Nat. Ecol. Evol.">
        <title>Pezizomycetes genomes reveal the molecular basis of ectomycorrhizal truffle lifestyle.</title>
        <authorList>
            <person name="Murat C."/>
            <person name="Payen T."/>
            <person name="Noel B."/>
            <person name="Kuo A."/>
            <person name="Morin E."/>
            <person name="Chen J."/>
            <person name="Kohler A."/>
            <person name="Krizsan K."/>
            <person name="Balestrini R."/>
            <person name="Da Silva C."/>
            <person name="Montanini B."/>
            <person name="Hainaut M."/>
            <person name="Levati E."/>
            <person name="Barry K.W."/>
            <person name="Belfiori B."/>
            <person name="Cichocki N."/>
            <person name="Clum A."/>
            <person name="Dockter R.B."/>
            <person name="Fauchery L."/>
            <person name="Guy J."/>
            <person name="Iotti M."/>
            <person name="Le Tacon F."/>
            <person name="Lindquist E.A."/>
            <person name="Lipzen A."/>
            <person name="Malagnac F."/>
            <person name="Mello A."/>
            <person name="Molinier V."/>
            <person name="Miyauchi S."/>
            <person name="Poulain J."/>
            <person name="Riccioni C."/>
            <person name="Rubini A."/>
            <person name="Sitrit Y."/>
            <person name="Splivallo R."/>
            <person name="Traeger S."/>
            <person name="Wang M."/>
            <person name="Zifcakova L."/>
            <person name="Wipf D."/>
            <person name="Zambonelli A."/>
            <person name="Paolocci F."/>
            <person name="Nowrousian M."/>
            <person name="Ottonello S."/>
            <person name="Baldrian P."/>
            <person name="Spatafora J.W."/>
            <person name="Henrissat B."/>
            <person name="Nagy L.G."/>
            <person name="Aury J.M."/>
            <person name="Wincker P."/>
            <person name="Grigoriev I.V."/>
            <person name="Bonfante P."/>
            <person name="Martin F.M."/>
        </authorList>
    </citation>
    <scope>NUCLEOTIDE SEQUENCE [LARGE SCALE GENOMIC DNA]</scope>
    <source>
        <strain evidence="3 4">ATCC MYA-4762</strain>
    </source>
</reference>
<dbReference type="GO" id="GO:0005525">
    <property type="term" value="F:GTP binding"/>
    <property type="evidence" value="ECO:0007669"/>
    <property type="project" value="InterPro"/>
</dbReference>
<sequence>MTKIPMPESESSIVNIIDPTDPEENPRPDEIMEATPPGEIPQTQPLDQVLNNVYPSIPSSPPPLAMSSSPGSSYANTLSYPDISQASRMLRTPPPVPERSIDSVRTTPAILLAGLTGSGKSTLISHLTNAPVRIGHDLSSCTREITTYQVNISGQAVRLIDTPGFDDTDRSDSDILSVIGLTLAKIYEERIPLLGVVYLHRISDPRVGGASRKSVRIVEGIVGPQAFGSVLLVTTMWDKVTIAEGEKRERELVSNPEFFGKIYNRGEIPGAMVQRHTGTRDSAKGIMRDFIFRQRSLGQLQTVLFLS</sequence>
<feature type="region of interest" description="Disordered" evidence="1">
    <location>
        <begin position="1"/>
        <end position="77"/>
    </location>
</feature>
<dbReference type="OrthoDB" id="8954335at2759"/>
<organism evidence="3 4">
    <name type="scientific">Terfezia boudieri ATCC MYA-4762</name>
    <dbReference type="NCBI Taxonomy" id="1051890"/>
    <lineage>
        <taxon>Eukaryota</taxon>
        <taxon>Fungi</taxon>
        <taxon>Dikarya</taxon>
        <taxon>Ascomycota</taxon>
        <taxon>Pezizomycotina</taxon>
        <taxon>Pezizomycetes</taxon>
        <taxon>Pezizales</taxon>
        <taxon>Pezizaceae</taxon>
        <taxon>Terfezia</taxon>
    </lineage>
</organism>
<dbReference type="STRING" id="1051890.A0A3N4LP45"/>
<protein>
    <recommendedName>
        <fullName evidence="2">G domain-containing protein</fullName>
    </recommendedName>
</protein>
<gene>
    <name evidence="3" type="ORF">L211DRAFT_837518</name>
</gene>
<feature type="compositionally biased region" description="Polar residues" evidence="1">
    <location>
        <begin position="41"/>
        <end position="54"/>
    </location>
</feature>
<dbReference type="EMBL" id="ML121541">
    <property type="protein sequence ID" value="RPB24586.1"/>
    <property type="molecule type" value="Genomic_DNA"/>
</dbReference>
<feature type="domain" description="G" evidence="2">
    <location>
        <begin position="110"/>
        <end position="166"/>
    </location>
</feature>
<proteinExistence type="predicted"/>
<evidence type="ECO:0000256" key="1">
    <source>
        <dbReference type="SAM" id="MobiDB-lite"/>
    </source>
</evidence>
<dbReference type="InterPro" id="IPR006073">
    <property type="entry name" value="GTP-bd"/>
</dbReference>
<keyword evidence="4" id="KW-1185">Reference proteome</keyword>
<dbReference type="PANTHER" id="PTHR32046:SF11">
    <property type="entry name" value="IMMUNE-ASSOCIATED NUCLEOTIDE-BINDING PROTEIN 10-LIKE"/>
    <property type="match status" value="1"/>
</dbReference>